<dbReference type="InterPro" id="IPR029039">
    <property type="entry name" value="Flavoprotein-like_sf"/>
</dbReference>
<protein>
    <submittedName>
        <fullName evidence="3">NADPH azoreductase</fullName>
    </submittedName>
</protein>
<sequence length="188" mass="20576">MGEDHIEKKINLVALSGSIRKQSSTQKALYSLKNFIPENVDYGIYNVIENLPHFNPELDGDQPPEEVQVYRELLSRADGVIICTPEYIKGVPGVLKNALEWLVSSAELYTKPVAVITASGNGENAHQALQLHLSMLNANVFKGGLLLISGADSKLNADGGFVKSEVNASLKLLISKLIEEINKKEAYK</sequence>
<dbReference type="AlphaFoldDB" id="A0A0A1MSY1"/>
<evidence type="ECO:0000313" key="3">
    <source>
        <dbReference type="EMBL" id="CEI82682.1"/>
    </source>
</evidence>
<feature type="domain" description="NADPH-dependent FMN reductase-like" evidence="2">
    <location>
        <begin position="11"/>
        <end position="150"/>
    </location>
</feature>
<reference evidence="3 4" key="1">
    <citation type="submission" date="2014-11" db="EMBL/GenBank/DDBJ databases">
        <authorList>
            <person name="Urmite Genomes Urmite Genomes"/>
        </authorList>
    </citation>
    <scope>NUCLEOTIDE SEQUENCE [LARGE SCALE GENOMIC DNA]</scope>
    <source>
        <strain evidence="3 4">Oc5</strain>
    </source>
</reference>
<keyword evidence="4" id="KW-1185">Reference proteome</keyword>
<dbReference type="Gene3D" id="3.40.50.360">
    <property type="match status" value="1"/>
</dbReference>
<dbReference type="PANTHER" id="PTHR30543">
    <property type="entry name" value="CHROMATE REDUCTASE"/>
    <property type="match status" value="1"/>
</dbReference>
<dbReference type="RefSeq" id="WP_042532666.1">
    <property type="nucleotide sequence ID" value="NZ_CDGG01000001.1"/>
</dbReference>
<dbReference type="SUPFAM" id="SSF52218">
    <property type="entry name" value="Flavoproteins"/>
    <property type="match status" value="1"/>
</dbReference>
<dbReference type="EMBL" id="CDGG01000001">
    <property type="protein sequence ID" value="CEI82682.1"/>
    <property type="molecule type" value="Genomic_DNA"/>
</dbReference>
<organism evidence="3 4">
    <name type="scientific">Oceanobacillus oncorhynchi</name>
    <dbReference type="NCBI Taxonomy" id="545501"/>
    <lineage>
        <taxon>Bacteria</taxon>
        <taxon>Bacillati</taxon>
        <taxon>Bacillota</taxon>
        <taxon>Bacilli</taxon>
        <taxon>Bacillales</taxon>
        <taxon>Bacillaceae</taxon>
        <taxon>Oceanobacillus</taxon>
    </lineage>
</organism>
<evidence type="ECO:0000313" key="4">
    <source>
        <dbReference type="Proteomes" id="UP000040453"/>
    </source>
</evidence>
<dbReference type="Proteomes" id="UP000040453">
    <property type="component" value="Unassembled WGS sequence"/>
</dbReference>
<proteinExistence type="inferred from homology"/>
<dbReference type="GO" id="GO:0010181">
    <property type="term" value="F:FMN binding"/>
    <property type="evidence" value="ECO:0007669"/>
    <property type="project" value="TreeGrafter"/>
</dbReference>
<gene>
    <name evidence="3" type="primary">azr_3</name>
    <name evidence="3" type="ORF">BN997_02567</name>
</gene>
<dbReference type="GO" id="GO:0005829">
    <property type="term" value="C:cytosol"/>
    <property type="evidence" value="ECO:0007669"/>
    <property type="project" value="TreeGrafter"/>
</dbReference>
<dbReference type="PANTHER" id="PTHR30543:SF21">
    <property type="entry name" value="NAD(P)H-DEPENDENT FMN REDUCTASE LOT6"/>
    <property type="match status" value="1"/>
</dbReference>
<dbReference type="InterPro" id="IPR050712">
    <property type="entry name" value="NAD(P)H-dep_reductase"/>
</dbReference>
<dbReference type="OrthoDB" id="9812295at2"/>
<dbReference type="GO" id="GO:0016491">
    <property type="term" value="F:oxidoreductase activity"/>
    <property type="evidence" value="ECO:0007669"/>
    <property type="project" value="InterPro"/>
</dbReference>
<dbReference type="InterPro" id="IPR005025">
    <property type="entry name" value="FMN_Rdtase-like_dom"/>
</dbReference>
<accession>A0A0A1MSY1</accession>
<comment type="similarity">
    <text evidence="1">Belongs to the azoreductase type 2 family.</text>
</comment>
<evidence type="ECO:0000259" key="2">
    <source>
        <dbReference type="Pfam" id="PF03358"/>
    </source>
</evidence>
<dbReference type="STRING" id="545501.BN997_02567"/>
<dbReference type="Pfam" id="PF03358">
    <property type="entry name" value="FMN_red"/>
    <property type="match status" value="1"/>
</dbReference>
<evidence type="ECO:0000256" key="1">
    <source>
        <dbReference type="ARBA" id="ARBA00009428"/>
    </source>
</evidence>
<name>A0A0A1MSY1_9BACI</name>